<accession>A0A5J4Z4G7</accession>
<organism evidence="2 3">
    <name type="scientific">Porphyridium purpureum</name>
    <name type="common">Red alga</name>
    <name type="synonym">Porphyridium cruentum</name>
    <dbReference type="NCBI Taxonomy" id="35688"/>
    <lineage>
        <taxon>Eukaryota</taxon>
        <taxon>Rhodophyta</taxon>
        <taxon>Bangiophyceae</taxon>
        <taxon>Porphyridiales</taxon>
        <taxon>Porphyridiaceae</taxon>
        <taxon>Porphyridium</taxon>
    </lineage>
</organism>
<feature type="region of interest" description="Disordered" evidence="1">
    <location>
        <begin position="859"/>
        <end position="975"/>
    </location>
</feature>
<feature type="compositionally biased region" description="Polar residues" evidence="1">
    <location>
        <begin position="940"/>
        <end position="957"/>
    </location>
</feature>
<name>A0A5J4Z4G7_PORPP</name>
<dbReference type="InterPro" id="IPR011989">
    <property type="entry name" value="ARM-like"/>
</dbReference>
<proteinExistence type="predicted"/>
<comment type="caution">
    <text evidence="2">The sequence shown here is derived from an EMBL/GenBank/DDBJ whole genome shotgun (WGS) entry which is preliminary data.</text>
</comment>
<evidence type="ECO:0000256" key="1">
    <source>
        <dbReference type="SAM" id="MobiDB-lite"/>
    </source>
</evidence>
<dbReference type="AlphaFoldDB" id="A0A5J4Z4G7"/>
<feature type="compositionally biased region" description="Basic residues" evidence="1">
    <location>
        <begin position="928"/>
        <end position="938"/>
    </location>
</feature>
<keyword evidence="3" id="KW-1185">Reference proteome</keyword>
<dbReference type="Gene3D" id="1.25.10.10">
    <property type="entry name" value="Leucine-rich Repeat Variant"/>
    <property type="match status" value="1"/>
</dbReference>
<evidence type="ECO:0000313" key="3">
    <source>
        <dbReference type="Proteomes" id="UP000324585"/>
    </source>
</evidence>
<feature type="compositionally biased region" description="Polar residues" evidence="1">
    <location>
        <begin position="859"/>
        <end position="897"/>
    </location>
</feature>
<dbReference type="EMBL" id="VRMN01000001">
    <property type="protein sequence ID" value="KAA8498751.1"/>
    <property type="molecule type" value="Genomic_DNA"/>
</dbReference>
<feature type="compositionally biased region" description="Basic and acidic residues" evidence="1">
    <location>
        <begin position="780"/>
        <end position="792"/>
    </location>
</feature>
<evidence type="ECO:0000313" key="2">
    <source>
        <dbReference type="EMBL" id="KAA8498751.1"/>
    </source>
</evidence>
<sequence>MQAARRREMATGESTAAEEWVAMWPDVQQFLEELSVVVLYESARTRGTEAEMRVDIKTIKRLRAQDQELQELESKSPHNKASVGVGGRALTMLRAFALMLVQSQSTSLYARVLEKMRNVFGDPAATVARHTVSLVFLHEFIFFALFVDIAANPDTLLFQPCDNRNGFVSVKSLHDAQNSIISERTEVGLRTVKEAVDDYQDEVEEWVVKHNEDWSGGRQAANRKCLDAVASSAIVSAVCKTGFLPHLVANELASFYVASIVKNLAFYAPLKSPLFVAKGLHLLAALMREHPDALLLQELCLKAFYVFSFHDESLQRSQCIVRRRVPELAVTAMRKALSFKHLTYQCLHFLTRCLDLRLSSKHFGDRDHSLITLVLNALREYQSDAKIREAALELLVLLTRPSKSSRNRTQALQAFTSSTDGEGVSLVLQCIRIGATQQPEVVLSGWILLRMCARYAKDDFVRELASTKNKGMDLICSSAVESLKLAFEPGSRTVERINYDIVSAIIRILQYVSLSEVFRDLIRSRLEVFCMLQCSLATVTDRLGQASLIESDVRKTMDLAAFCCIAVGNLCHECEQLRAQATKLGLLDASLTLLATLLENLPDARRVRDEFEKAGLIGKHEDSWQQRQGESPAQGSMFAESAESVGYALRAVRQMISSGRPGSLVEPALTLALPSGKSDEDGEEYGTIRPEALSYVLVSLRTFKRNIRVWQHGVGILLKICLAPSSDAKQWLAENSDFIEETLSFLAVEGSSREFQIPVTFLESPGSRVSSAQTDAEEVEQQHQEQERRMKSLERDIESLRSWLKKQTGSSDCRSSSAALQSHTARSLTMHDESVHAFTSAMTPSPAFSLRPSTEFESSLVLNPSSHAGDGQKNSTAALKSSTPFSGSGQDRINNVRSLGDVLESSESARQAKLTPRAFARSQTQVPKQHKKGFRRFRSSADTQGTDSGNSLSNSPASGLWKRRPLLKKPASSVQ</sequence>
<dbReference type="SUPFAM" id="SSF48371">
    <property type="entry name" value="ARM repeat"/>
    <property type="match status" value="1"/>
</dbReference>
<protein>
    <submittedName>
        <fullName evidence="2">Uncharacterized protein</fullName>
    </submittedName>
</protein>
<gene>
    <name evidence="2" type="ORF">FVE85_6336</name>
</gene>
<feature type="region of interest" description="Disordered" evidence="1">
    <location>
        <begin position="766"/>
        <end position="792"/>
    </location>
</feature>
<dbReference type="InterPro" id="IPR016024">
    <property type="entry name" value="ARM-type_fold"/>
</dbReference>
<dbReference type="Proteomes" id="UP000324585">
    <property type="component" value="Unassembled WGS sequence"/>
</dbReference>
<reference evidence="3" key="1">
    <citation type="journal article" date="2019" name="Nat. Commun.">
        <title>Expansion of phycobilisome linker gene families in mesophilic red algae.</title>
        <authorList>
            <person name="Lee J."/>
            <person name="Kim D."/>
            <person name="Bhattacharya D."/>
            <person name="Yoon H.S."/>
        </authorList>
    </citation>
    <scope>NUCLEOTIDE SEQUENCE [LARGE SCALE GENOMIC DNA]</scope>
    <source>
        <strain evidence="3">CCMP 1328</strain>
    </source>
</reference>